<feature type="region of interest" description="Disordered" evidence="1">
    <location>
        <begin position="101"/>
        <end position="159"/>
    </location>
</feature>
<dbReference type="AlphaFoldDB" id="A0A8H6KEC9"/>
<reference evidence="2" key="1">
    <citation type="journal article" date="2020" name="Phytopathology">
        <title>Genome Sequence Resources of Colletotrichum truncatum, C. plurivorum, C. musicola, and C. sojae: Four Species Pathogenic to Soybean (Glycine max).</title>
        <authorList>
            <person name="Rogerio F."/>
            <person name="Boufleur T.R."/>
            <person name="Ciampi-Guillardi M."/>
            <person name="Sukno S.A."/>
            <person name="Thon M.R."/>
            <person name="Massola Junior N.S."/>
            <person name="Baroncelli R."/>
        </authorList>
    </citation>
    <scope>NUCLEOTIDE SEQUENCE</scope>
    <source>
        <strain evidence="2">LFN00145</strain>
    </source>
</reference>
<evidence type="ECO:0000256" key="1">
    <source>
        <dbReference type="SAM" id="MobiDB-lite"/>
    </source>
</evidence>
<feature type="region of interest" description="Disordered" evidence="1">
    <location>
        <begin position="29"/>
        <end position="79"/>
    </location>
</feature>
<dbReference type="EMBL" id="WIGO01000107">
    <property type="protein sequence ID" value="KAF6829476.1"/>
    <property type="molecule type" value="Genomic_DNA"/>
</dbReference>
<organism evidence="2 3">
    <name type="scientific">Colletotrichum plurivorum</name>
    <dbReference type="NCBI Taxonomy" id="2175906"/>
    <lineage>
        <taxon>Eukaryota</taxon>
        <taxon>Fungi</taxon>
        <taxon>Dikarya</taxon>
        <taxon>Ascomycota</taxon>
        <taxon>Pezizomycotina</taxon>
        <taxon>Sordariomycetes</taxon>
        <taxon>Hypocreomycetidae</taxon>
        <taxon>Glomerellales</taxon>
        <taxon>Glomerellaceae</taxon>
        <taxon>Colletotrichum</taxon>
        <taxon>Colletotrichum orchidearum species complex</taxon>
    </lineage>
</organism>
<name>A0A8H6KEC9_9PEZI</name>
<proteinExistence type="predicted"/>
<protein>
    <submittedName>
        <fullName evidence="2">Uncharacterized protein</fullName>
    </submittedName>
</protein>
<dbReference type="Proteomes" id="UP000654918">
    <property type="component" value="Unassembled WGS sequence"/>
</dbReference>
<feature type="compositionally biased region" description="Pro residues" evidence="1">
    <location>
        <begin position="146"/>
        <end position="155"/>
    </location>
</feature>
<feature type="non-terminal residue" evidence="2">
    <location>
        <position position="1"/>
    </location>
</feature>
<keyword evidence="3" id="KW-1185">Reference proteome</keyword>
<evidence type="ECO:0000313" key="2">
    <source>
        <dbReference type="EMBL" id="KAF6829476.1"/>
    </source>
</evidence>
<comment type="caution">
    <text evidence="2">The sequence shown here is derived from an EMBL/GenBank/DDBJ whole genome shotgun (WGS) entry which is preliminary data.</text>
</comment>
<feature type="compositionally biased region" description="Pro residues" evidence="1">
    <location>
        <begin position="39"/>
        <end position="49"/>
    </location>
</feature>
<feature type="region of interest" description="Disordered" evidence="1">
    <location>
        <begin position="181"/>
        <end position="203"/>
    </location>
</feature>
<gene>
    <name evidence="2" type="ORF">CPLU01_07882</name>
</gene>
<evidence type="ECO:0000313" key="3">
    <source>
        <dbReference type="Proteomes" id="UP000654918"/>
    </source>
</evidence>
<accession>A0A8H6KEC9</accession>
<sequence>MRGPPAPRAIVIVTRPALTVTAQLHDPVYEAIRNRSTNGPPPSRAPDPRYPTSGLPKMSSSTQKERAGDDREETGESQITELRKLVEALQISARAQQEKIDALESERPKGAKTAKASPTIAVSESAPHTTPKAPEDWEKRRATPLQPTPRRPPVPMWDDSGRWSALARSPAVTPAVKTDLTMRDAPEPSPGLFQYTEPEEGHEETVRDGLFESYRLKMPKEHLLRGGSNWLAWSTQVLASTRYHHSDPMQYVGSRDNMKVGFELKKSIAEGPMSLVAHLIHATDIWNVLTQAYAGSGLVLRGHLQD</sequence>